<evidence type="ECO:0000256" key="9">
    <source>
        <dbReference type="ARBA" id="ARBA00061535"/>
    </source>
</evidence>
<keyword evidence="4 15" id="KW-0012">Acyltransferase</keyword>
<accession>A0AA37TSI1</accession>
<dbReference type="AlphaFoldDB" id="A0AA37TSI1"/>
<dbReference type="Pfam" id="PF03588">
    <property type="entry name" value="Leu_Phe_trans"/>
    <property type="match status" value="1"/>
</dbReference>
<comment type="subcellular location">
    <subcellularLocation>
        <location evidence="1 15">Cytoplasm</location>
    </subcellularLocation>
</comment>
<comment type="catalytic activity">
    <reaction evidence="7 15">
        <text>N-terminal L-lysyl-[protein] + L-leucyl-tRNA(Leu) = N-terminal L-leucyl-L-lysyl-[protein] + tRNA(Leu) + H(+)</text>
        <dbReference type="Rhea" id="RHEA:12340"/>
        <dbReference type="Rhea" id="RHEA-COMP:9613"/>
        <dbReference type="Rhea" id="RHEA-COMP:9622"/>
        <dbReference type="Rhea" id="RHEA-COMP:12670"/>
        <dbReference type="Rhea" id="RHEA-COMP:12671"/>
        <dbReference type="ChEBI" id="CHEBI:15378"/>
        <dbReference type="ChEBI" id="CHEBI:65249"/>
        <dbReference type="ChEBI" id="CHEBI:78442"/>
        <dbReference type="ChEBI" id="CHEBI:78494"/>
        <dbReference type="ChEBI" id="CHEBI:133043"/>
        <dbReference type="EC" id="2.3.2.6"/>
    </reaction>
</comment>
<keyword evidence="2 15" id="KW-0963">Cytoplasm</keyword>
<dbReference type="GO" id="GO:0005737">
    <property type="term" value="C:cytoplasm"/>
    <property type="evidence" value="ECO:0007669"/>
    <property type="project" value="UniProtKB-SubCell"/>
</dbReference>
<dbReference type="InterPro" id="IPR042221">
    <property type="entry name" value="Leu/Phe-tRNA_Trfase_N"/>
</dbReference>
<dbReference type="Proteomes" id="UP001157439">
    <property type="component" value="Unassembled WGS sequence"/>
</dbReference>
<evidence type="ECO:0000256" key="1">
    <source>
        <dbReference type="ARBA" id="ARBA00004496"/>
    </source>
</evidence>
<reference evidence="17 18" key="1">
    <citation type="journal article" date="2014" name="Int. J. Syst. Evol. Microbiol.">
        <title>Complete genome sequence of Corynebacterium casei LMG S-19264T (=DSM 44701T), isolated from a smear-ripened cheese.</title>
        <authorList>
            <consortium name="US DOE Joint Genome Institute (JGI-PGF)"/>
            <person name="Walter F."/>
            <person name="Albersmeier A."/>
            <person name="Kalinowski J."/>
            <person name="Ruckert C."/>
        </authorList>
    </citation>
    <scope>NUCLEOTIDE SEQUENCE [LARGE SCALE GENOMIC DNA]</scope>
    <source>
        <strain evidence="17 18">NBRC 112785</strain>
    </source>
</reference>
<evidence type="ECO:0000256" key="10">
    <source>
        <dbReference type="ARBA" id="ARBA00066767"/>
    </source>
</evidence>
<keyword evidence="3 15" id="KW-0808">Transferase</keyword>
<dbReference type="Gene3D" id="3.40.630.70">
    <property type="entry name" value="Leucyl/phenylalanyl-tRNA-protein transferase, C-terminal domain"/>
    <property type="match status" value="1"/>
</dbReference>
<evidence type="ECO:0000256" key="11">
    <source>
        <dbReference type="ARBA" id="ARBA00074372"/>
    </source>
</evidence>
<comment type="catalytic activity">
    <reaction evidence="6 15">
        <text>N-terminal L-arginyl-[protein] + L-leucyl-tRNA(Leu) = N-terminal L-leucyl-L-arginyl-[protein] + tRNA(Leu) + H(+)</text>
        <dbReference type="Rhea" id="RHEA:50416"/>
        <dbReference type="Rhea" id="RHEA-COMP:9613"/>
        <dbReference type="Rhea" id="RHEA-COMP:9622"/>
        <dbReference type="Rhea" id="RHEA-COMP:12672"/>
        <dbReference type="Rhea" id="RHEA-COMP:12673"/>
        <dbReference type="ChEBI" id="CHEBI:15378"/>
        <dbReference type="ChEBI" id="CHEBI:64719"/>
        <dbReference type="ChEBI" id="CHEBI:78442"/>
        <dbReference type="ChEBI" id="CHEBI:78494"/>
        <dbReference type="ChEBI" id="CHEBI:133044"/>
        <dbReference type="EC" id="2.3.2.6"/>
    </reaction>
</comment>
<dbReference type="SUPFAM" id="SSF55729">
    <property type="entry name" value="Acyl-CoA N-acyltransferases (Nat)"/>
    <property type="match status" value="1"/>
</dbReference>
<dbReference type="PANTHER" id="PTHR30098:SF2">
    <property type="entry name" value="LEUCYL_PHENYLALANYL-TRNA--PROTEIN TRANSFERASE"/>
    <property type="match status" value="1"/>
</dbReference>
<dbReference type="Gene3D" id="3.30.70.3550">
    <property type="entry name" value="Leucyl/phenylalanyl-tRNA-protein transferase, N-terminal domain"/>
    <property type="match status" value="1"/>
</dbReference>
<evidence type="ECO:0000313" key="17">
    <source>
        <dbReference type="EMBL" id="GLS84660.1"/>
    </source>
</evidence>
<keyword evidence="18" id="KW-1185">Reference proteome</keyword>
<evidence type="ECO:0000256" key="3">
    <source>
        <dbReference type="ARBA" id="ARBA00022679"/>
    </source>
</evidence>
<comment type="function">
    <text evidence="8 15">Functions in the N-end rule pathway of protein degradation where it conjugates Leu, Phe and, less efficiently, Met from aminoacyl-tRNAs to the N-termini of proteins containing an N-terminal arginine or lysine.</text>
</comment>
<dbReference type="InterPro" id="IPR042203">
    <property type="entry name" value="Leu/Phe-tRNA_Trfase_C"/>
</dbReference>
<evidence type="ECO:0000256" key="6">
    <source>
        <dbReference type="ARBA" id="ARBA00050652"/>
    </source>
</evidence>
<comment type="catalytic activity">
    <reaction evidence="5 15">
        <text>L-phenylalanyl-tRNA(Phe) + an N-terminal L-alpha-aminoacyl-[protein] = an N-terminal L-phenylalanyl-L-alpha-aminoacyl-[protein] + tRNA(Phe)</text>
        <dbReference type="Rhea" id="RHEA:43632"/>
        <dbReference type="Rhea" id="RHEA-COMP:9668"/>
        <dbReference type="Rhea" id="RHEA-COMP:9699"/>
        <dbReference type="Rhea" id="RHEA-COMP:10636"/>
        <dbReference type="Rhea" id="RHEA-COMP:10637"/>
        <dbReference type="ChEBI" id="CHEBI:78442"/>
        <dbReference type="ChEBI" id="CHEBI:78531"/>
        <dbReference type="ChEBI" id="CHEBI:78597"/>
        <dbReference type="ChEBI" id="CHEBI:83561"/>
        <dbReference type="EC" id="2.3.2.6"/>
    </reaction>
</comment>
<evidence type="ECO:0000256" key="7">
    <source>
        <dbReference type="ARBA" id="ARBA00051538"/>
    </source>
</evidence>
<gene>
    <name evidence="15 17" type="primary">aat</name>
    <name evidence="17" type="ORF">GCM10007894_26370</name>
</gene>
<dbReference type="HAMAP" id="MF_00688">
    <property type="entry name" value="Leu_Phe_trans"/>
    <property type="match status" value="1"/>
</dbReference>
<dbReference type="EC" id="2.3.2.6" evidence="10 15"/>
<evidence type="ECO:0000256" key="16">
    <source>
        <dbReference type="SAM" id="MobiDB-lite"/>
    </source>
</evidence>
<name>A0AA37TSI1_9GAMM</name>
<evidence type="ECO:0000256" key="13">
    <source>
        <dbReference type="ARBA" id="ARBA00077165"/>
    </source>
</evidence>
<sequence length="240" mass="27196">MPPVPDLTPVNDGFPDPRQAMDEPNGLLAVGGDLSPARLISAYRQGIFPWFNEGDPIIWWAPTPRAVFFPDKVKPSRSLIKLAKKYPWRVSVNQAFDQVISHCAAPRANEPDTWINSQMIEAYQSLHRIGKAHSVEIWLNEKLVGGLYGVCVGKVFCGESMFHTVSGASKLAFWQASRLFSHCGIELIDAQLENSHLMSLGAELMDREAFLESLEQWRDDELNPQIWQARWLEFQESPYN</sequence>
<evidence type="ECO:0000256" key="15">
    <source>
        <dbReference type="HAMAP-Rule" id="MF_00688"/>
    </source>
</evidence>
<dbReference type="FunFam" id="3.30.70.3550:FF:000001">
    <property type="entry name" value="Leucyl/phenylalanyl-tRNA--protein transferase"/>
    <property type="match status" value="1"/>
</dbReference>
<dbReference type="EMBL" id="BSPO01000003">
    <property type="protein sequence ID" value="GLS84660.1"/>
    <property type="molecule type" value="Genomic_DNA"/>
</dbReference>
<comment type="caution">
    <text evidence="17">The sequence shown here is derived from an EMBL/GenBank/DDBJ whole genome shotgun (WGS) entry which is preliminary data.</text>
</comment>
<evidence type="ECO:0000256" key="14">
    <source>
        <dbReference type="ARBA" id="ARBA00083640"/>
    </source>
</evidence>
<protein>
    <recommendedName>
        <fullName evidence="11 15">Leucyl/phenylalanyl-tRNA--protein transferase</fullName>
        <ecNumber evidence="10 15">2.3.2.6</ecNumber>
    </recommendedName>
    <alternativeName>
        <fullName evidence="12 15">L/F-transferase</fullName>
    </alternativeName>
    <alternativeName>
        <fullName evidence="13 15">Leucyltransferase</fullName>
    </alternativeName>
    <alternativeName>
        <fullName evidence="14 15">Phenyalanyltransferase</fullName>
    </alternativeName>
</protein>
<proteinExistence type="inferred from homology"/>
<dbReference type="InterPro" id="IPR004616">
    <property type="entry name" value="Leu/Phe-tRNA_Trfase"/>
</dbReference>
<dbReference type="RefSeq" id="WP_095500346.1">
    <property type="nucleotide sequence ID" value="NZ_BSPO01000003.1"/>
</dbReference>
<dbReference type="InterPro" id="IPR016181">
    <property type="entry name" value="Acyl_CoA_acyltransferase"/>
</dbReference>
<evidence type="ECO:0000256" key="12">
    <source>
        <dbReference type="ARBA" id="ARBA00077136"/>
    </source>
</evidence>
<organism evidence="17 18">
    <name type="scientific">Paraferrimonas haliotis</name>
    <dbReference type="NCBI Taxonomy" id="2013866"/>
    <lineage>
        <taxon>Bacteria</taxon>
        <taxon>Pseudomonadati</taxon>
        <taxon>Pseudomonadota</taxon>
        <taxon>Gammaproteobacteria</taxon>
        <taxon>Alteromonadales</taxon>
        <taxon>Ferrimonadaceae</taxon>
        <taxon>Paraferrimonas</taxon>
    </lineage>
</organism>
<evidence type="ECO:0000256" key="2">
    <source>
        <dbReference type="ARBA" id="ARBA00022490"/>
    </source>
</evidence>
<evidence type="ECO:0000256" key="5">
    <source>
        <dbReference type="ARBA" id="ARBA00050607"/>
    </source>
</evidence>
<dbReference type="GO" id="GO:0030163">
    <property type="term" value="P:protein catabolic process"/>
    <property type="evidence" value="ECO:0007669"/>
    <property type="project" value="UniProtKB-UniRule"/>
</dbReference>
<evidence type="ECO:0000256" key="4">
    <source>
        <dbReference type="ARBA" id="ARBA00023315"/>
    </source>
</evidence>
<dbReference type="GO" id="GO:0008914">
    <property type="term" value="F:leucyl-tRNA--protein transferase activity"/>
    <property type="evidence" value="ECO:0007669"/>
    <property type="project" value="UniProtKB-UniRule"/>
</dbReference>
<comment type="similarity">
    <text evidence="9 15">Belongs to the L/F-transferase family.</text>
</comment>
<evidence type="ECO:0000256" key="8">
    <source>
        <dbReference type="ARBA" id="ARBA00054043"/>
    </source>
</evidence>
<feature type="region of interest" description="Disordered" evidence="16">
    <location>
        <begin position="1"/>
        <end position="22"/>
    </location>
</feature>
<dbReference type="PANTHER" id="PTHR30098">
    <property type="entry name" value="LEUCYL/PHENYLALANYL-TRNA--PROTEIN TRANSFERASE"/>
    <property type="match status" value="1"/>
</dbReference>
<dbReference type="NCBIfam" id="TIGR00667">
    <property type="entry name" value="aat"/>
    <property type="match status" value="1"/>
</dbReference>
<evidence type="ECO:0000313" key="18">
    <source>
        <dbReference type="Proteomes" id="UP001157439"/>
    </source>
</evidence>